<dbReference type="SUPFAM" id="SSF52540">
    <property type="entry name" value="P-loop containing nucleoside triphosphate hydrolases"/>
    <property type="match status" value="1"/>
</dbReference>
<dbReference type="GeneID" id="14868666"/>
<evidence type="ECO:0000313" key="1">
    <source>
        <dbReference type="EMBL" id="EGG17400.1"/>
    </source>
</evidence>
<protein>
    <recommendedName>
        <fullName evidence="3">Crinkler (CRN) family protein</fullName>
    </recommendedName>
</protein>
<reference evidence="2" key="1">
    <citation type="journal article" date="2011" name="Genome Res.">
        <title>Phylogeny-wide analysis of social amoeba genomes highlights ancient origins for complex intercellular communication.</title>
        <authorList>
            <person name="Heidel A.J."/>
            <person name="Lawal H.M."/>
            <person name="Felder M."/>
            <person name="Schilde C."/>
            <person name="Helps N.R."/>
            <person name="Tunggal B."/>
            <person name="Rivero F."/>
            <person name="John U."/>
            <person name="Schleicher M."/>
            <person name="Eichinger L."/>
            <person name="Platzer M."/>
            <person name="Noegel A.A."/>
            <person name="Schaap P."/>
            <person name="Gloeckner G."/>
        </authorList>
    </citation>
    <scope>NUCLEOTIDE SEQUENCE [LARGE SCALE GENOMIC DNA]</scope>
    <source>
        <strain evidence="2">SH3</strain>
    </source>
</reference>
<gene>
    <name evidence="1" type="ORF">DFA_08395</name>
</gene>
<dbReference type="EMBL" id="GL883021">
    <property type="protein sequence ID" value="EGG17400.1"/>
    <property type="molecule type" value="Genomic_DNA"/>
</dbReference>
<dbReference type="OrthoDB" id="2364732at2759"/>
<proteinExistence type="predicted"/>
<dbReference type="Gene3D" id="1.10.150.50">
    <property type="entry name" value="Transcription Factor, Ets-1"/>
    <property type="match status" value="1"/>
</dbReference>
<dbReference type="InterPro" id="IPR013761">
    <property type="entry name" value="SAM/pointed_sf"/>
</dbReference>
<dbReference type="InterPro" id="IPR027417">
    <property type="entry name" value="P-loop_NTPase"/>
</dbReference>
<keyword evidence="2" id="KW-1185">Reference proteome</keyword>
<organism evidence="1 2">
    <name type="scientific">Cavenderia fasciculata</name>
    <name type="common">Slime mold</name>
    <name type="synonym">Dictyostelium fasciculatum</name>
    <dbReference type="NCBI Taxonomy" id="261658"/>
    <lineage>
        <taxon>Eukaryota</taxon>
        <taxon>Amoebozoa</taxon>
        <taxon>Evosea</taxon>
        <taxon>Eumycetozoa</taxon>
        <taxon>Dictyostelia</taxon>
        <taxon>Acytosteliales</taxon>
        <taxon>Cavenderiaceae</taxon>
        <taxon>Cavenderia</taxon>
    </lineage>
</organism>
<dbReference type="RefSeq" id="XP_004355884.1">
    <property type="nucleotide sequence ID" value="XM_004355831.1"/>
</dbReference>
<evidence type="ECO:0008006" key="3">
    <source>
        <dbReference type="Google" id="ProtNLM"/>
    </source>
</evidence>
<accession>F4Q5Z1</accession>
<sequence length="584" mass="67639">MSHPKQTFQNTGKFSFFSCDVNNSNLFFILLYSAPKYWTIVQTSDWFEDFKKKRPAANDSKYKEGFTKILCEGSQLVLMSKESFMSKLEDFGIDLYDILTLLKKESSNTAPAILMYPTGMSPSLEQPTRYLEALPHTFIREANTDHSSRRGEGIHLGDYSVVDRNQKLDILMSDLKKHKVMVIRCPPESGKTSFCQLLEHRAQQTYEKMVVRRVSMSWTGPKSLNGMTEFDSFWTYFTGETLNGLIVASREQPVLIIIDECQLSYDNSHFQYPIWTMLKFILNNMPHFLHILFVGAYGYDRVQGAGTPIRDLESLGIEFLNFDAKESLHSTRTCYISSSNFYRDFQSMTRSYTDLGSLDATDMEFIQVLVVNMVNENSANFDVEMSTPKDRASLIKAVKNVILVVRDDRIDIFKEDGTDRDKYEVQFSSPVCKTYYIMQCLESPKELRTIDGFLNESAWYMEFYYSASSFMSCFVLPSYGKGKIAGCVDLFVNGKYQWAIEFTSEGENVKRHRDRFLAPEKNPKYKDQGAYYNVGLDWVVVDFRHPKKSLQVSSMHDHVWYIFYSDDYQTYTVLHKESTCSKYC</sequence>
<dbReference type="AlphaFoldDB" id="F4Q5Z1"/>
<dbReference type="KEGG" id="dfa:DFA_08395"/>
<dbReference type="Proteomes" id="UP000007797">
    <property type="component" value="Unassembled WGS sequence"/>
</dbReference>
<dbReference type="SUPFAM" id="SSF47769">
    <property type="entry name" value="SAM/Pointed domain"/>
    <property type="match status" value="1"/>
</dbReference>
<name>F4Q5Z1_CACFS</name>
<evidence type="ECO:0000313" key="2">
    <source>
        <dbReference type="Proteomes" id="UP000007797"/>
    </source>
</evidence>